<dbReference type="SUPFAM" id="SSF56112">
    <property type="entry name" value="Protein kinase-like (PK-like)"/>
    <property type="match status" value="1"/>
</dbReference>
<dbReference type="InterPro" id="IPR011009">
    <property type="entry name" value="Kinase-like_dom_sf"/>
</dbReference>
<evidence type="ECO:0000256" key="1">
    <source>
        <dbReference type="SAM" id="MobiDB-lite"/>
    </source>
</evidence>
<name>A0A813LY90_9BILA</name>
<feature type="region of interest" description="Disordered" evidence="1">
    <location>
        <begin position="19"/>
        <end position="38"/>
    </location>
</feature>
<dbReference type="InterPro" id="IPR051681">
    <property type="entry name" value="Ser/Thr_Kinases-Pseudokinases"/>
</dbReference>
<evidence type="ECO:0000313" key="3">
    <source>
        <dbReference type="EMBL" id="CAF0705917.1"/>
    </source>
</evidence>
<feature type="domain" description="Protein kinase" evidence="2">
    <location>
        <begin position="134"/>
        <end position="436"/>
    </location>
</feature>
<dbReference type="Pfam" id="PF00069">
    <property type="entry name" value="Pkinase"/>
    <property type="match status" value="1"/>
</dbReference>
<evidence type="ECO:0000259" key="2">
    <source>
        <dbReference type="PROSITE" id="PS50011"/>
    </source>
</evidence>
<organism evidence="3 4">
    <name type="scientific">Brachionus calyciflorus</name>
    <dbReference type="NCBI Taxonomy" id="104777"/>
    <lineage>
        <taxon>Eukaryota</taxon>
        <taxon>Metazoa</taxon>
        <taxon>Spiralia</taxon>
        <taxon>Gnathifera</taxon>
        <taxon>Rotifera</taxon>
        <taxon>Eurotatoria</taxon>
        <taxon>Monogononta</taxon>
        <taxon>Pseudotrocha</taxon>
        <taxon>Ploima</taxon>
        <taxon>Brachionidae</taxon>
        <taxon>Brachionus</taxon>
    </lineage>
</organism>
<accession>A0A813LY90</accession>
<dbReference type="GO" id="GO:0004674">
    <property type="term" value="F:protein serine/threonine kinase activity"/>
    <property type="evidence" value="ECO:0007669"/>
    <property type="project" value="TreeGrafter"/>
</dbReference>
<comment type="caution">
    <text evidence="3">The sequence shown here is derived from an EMBL/GenBank/DDBJ whole genome shotgun (WGS) entry which is preliminary data.</text>
</comment>
<proteinExistence type="predicted"/>
<dbReference type="Gene3D" id="1.10.510.10">
    <property type="entry name" value="Transferase(Phosphotransferase) domain 1"/>
    <property type="match status" value="1"/>
</dbReference>
<protein>
    <recommendedName>
        <fullName evidence="2">Protein kinase domain-containing protein</fullName>
    </recommendedName>
</protein>
<dbReference type="Proteomes" id="UP000663879">
    <property type="component" value="Unassembled WGS sequence"/>
</dbReference>
<dbReference type="SMART" id="SM00220">
    <property type="entry name" value="S_TKc"/>
    <property type="match status" value="1"/>
</dbReference>
<dbReference type="InterPro" id="IPR000719">
    <property type="entry name" value="Prot_kinase_dom"/>
</dbReference>
<dbReference type="OrthoDB" id="4062651at2759"/>
<dbReference type="AlphaFoldDB" id="A0A813LY90"/>
<evidence type="ECO:0000313" key="4">
    <source>
        <dbReference type="Proteomes" id="UP000663879"/>
    </source>
</evidence>
<dbReference type="PANTHER" id="PTHR44329">
    <property type="entry name" value="SERINE/THREONINE-PROTEIN KINASE TNNI3K-RELATED"/>
    <property type="match status" value="1"/>
</dbReference>
<sequence length="513" mass="59569">MFSRVRNFLSSLSCGTLRSRRKSSQSNSKVPVERKEKSKDEKALEKFLLAHKINDQNAVNKQTLSCRTNSSDFMNFNQPNFGESYKEYENLTMKNEANFTISDDEELQKIINEAFDPEARQILTPEIPSSYIMTLKNGNNEKGGHGLVRQGKLYLISVKRTVNIFGKSKYRMDKQYIASKKSLNPNSLEELKILINEISIIKNCDHANILKYIGFVFLRPLNVYLITEFCDGMDLWQWLYQTNMWRSSSMCEIVHIASDLTNAVAYLHEKNILHRDIKSANSLLFTNKNKINPGNAGFVQKWIAKLADFGAAYSSEYGYSKATKNDYFKHAFTGNFESSAPEVQTDIEKPIQHNFKSDVFSLGIIYAELIIGNNPYDFLEREMIVELGRQGELYFEELIARYDTPTKMICLMWVCTDFDSNQRPLAKHCVKWMEEIKEKELKRYQNAEVHIDIDKMVQHKRSDFQDRLELAELQQKKDKIVSEMIEIGEMVKNINIDNFEEIDKFISDFKINA</sequence>
<gene>
    <name evidence="3" type="ORF">OXX778_LOCUS301</name>
</gene>
<keyword evidence="4" id="KW-1185">Reference proteome</keyword>
<reference evidence="3" key="1">
    <citation type="submission" date="2021-02" db="EMBL/GenBank/DDBJ databases">
        <authorList>
            <person name="Nowell W R."/>
        </authorList>
    </citation>
    <scope>NUCLEOTIDE SEQUENCE</scope>
    <source>
        <strain evidence="3">Ploen Becks lab</strain>
    </source>
</reference>
<dbReference type="PROSITE" id="PS50011">
    <property type="entry name" value="PROTEIN_KINASE_DOM"/>
    <property type="match status" value="1"/>
</dbReference>
<dbReference type="EMBL" id="CAJNOC010000014">
    <property type="protein sequence ID" value="CAF0705917.1"/>
    <property type="molecule type" value="Genomic_DNA"/>
</dbReference>
<dbReference type="GO" id="GO:0005524">
    <property type="term" value="F:ATP binding"/>
    <property type="evidence" value="ECO:0007669"/>
    <property type="project" value="InterPro"/>
</dbReference>